<reference evidence="1 2" key="1">
    <citation type="submission" date="2016-01" db="EMBL/GenBank/DDBJ databases">
        <title>The draft genome sequence of Aquimarina sp. RZW4-3-2.</title>
        <authorList>
            <person name="Wang Y."/>
        </authorList>
    </citation>
    <scope>NUCLEOTIDE SEQUENCE [LARGE SCALE GENOMIC DNA]</scope>
    <source>
        <strain evidence="1 2">RZW4-3-2</strain>
    </source>
</reference>
<dbReference type="EMBL" id="LQRT01000002">
    <property type="protein sequence ID" value="KZS42041.1"/>
    <property type="molecule type" value="Genomic_DNA"/>
</dbReference>
<comment type="caution">
    <text evidence="1">The sequence shown here is derived from an EMBL/GenBank/DDBJ whole genome shotgun (WGS) entry which is preliminary data.</text>
</comment>
<dbReference type="STRING" id="1642818.AWE51_00955"/>
<evidence type="ECO:0000313" key="2">
    <source>
        <dbReference type="Proteomes" id="UP000076715"/>
    </source>
</evidence>
<accession>A0A163C474</accession>
<dbReference type="AlphaFoldDB" id="A0A163C474"/>
<dbReference type="OrthoDB" id="1442370at2"/>
<gene>
    <name evidence="1" type="ORF">AWE51_00955</name>
</gene>
<sequence>MSEKFDKFYELEFYDTFVVVTVYKDVLLTLEKASKIREEIKLHFKSQDFLMITYRKFQHEVVKEVFQQGLPQNMKGLAIVSEEKTERDIALQQQKLFDKSFAFFSTLEEAKSWAEGYF</sequence>
<evidence type="ECO:0008006" key="3">
    <source>
        <dbReference type="Google" id="ProtNLM"/>
    </source>
</evidence>
<dbReference type="RefSeq" id="WP_066309044.1">
    <property type="nucleotide sequence ID" value="NZ_CANLSS010000028.1"/>
</dbReference>
<organism evidence="1 2">
    <name type="scientific">Aquimarina aggregata</name>
    <dbReference type="NCBI Taxonomy" id="1642818"/>
    <lineage>
        <taxon>Bacteria</taxon>
        <taxon>Pseudomonadati</taxon>
        <taxon>Bacteroidota</taxon>
        <taxon>Flavobacteriia</taxon>
        <taxon>Flavobacteriales</taxon>
        <taxon>Flavobacteriaceae</taxon>
        <taxon>Aquimarina</taxon>
    </lineage>
</organism>
<protein>
    <recommendedName>
        <fullName evidence="3">DUF4180 domain-containing protein</fullName>
    </recommendedName>
</protein>
<name>A0A163C474_9FLAO</name>
<keyword evidence="2" id="KW-1185">Reference proteome</keyword>
<evidence type="ECO:0000313" key="1">
    <source>
        <dbReference type="EMBL" id="KZS42041.1"/>
    </source>
</evidence>
<proteinExistence type="predicted"/>
<dbReference type="Proteomes" id="UP000076715">
    <property type="component" value="Unassembled WGS sequence"/>
</dbReference>